<dbReference type="PANTHER" id="PTHR35152:SF1">
    <property type="entry name" value="DOMAIN SIGNALLING PROTEIN, PUTATIVE (AFU_ORTHOLOGUE AFUA_5G11310)-RELATED"/>
    <property type="match status" value="1"/>
</dbReference>
<evidence type="ECO:0000259" key="3">
    <source>
        <dbReference type="PROSITE" id="PS50924"/>
    </source>
</evidence>
<dbReference type="InterPro" id="IPR005330">
    <property type="entry name" value="MHYT_dom"/>
</dbReference>
<feature type="transmembrane region" description="Helical" evidence="2">
    <location>
        <begin position="205"/>
        <end position="226"/>
    </location>
</feature>
<feature type="compositionally biased region" description="Polar residues" evidence="1">
    <location>
        <begin position="451"/>
        <end position="463"/>
    </location>
</feature>
<protein>
    <recommendedName>
        <fullName evidence="3">MHYT domain-containing protein</fullName>
    </recommendedName>
</protein>
<dbReference type="Proteomes" id="UP000242414">
    <property type="component" value="Unassembled WGS sequence"/>
</dbReference>
<dbReference type="VEuPathDB" id="FungiDB:BCV72DRAFT_276439"/>
<organism evidence="4">
    <name type="scientific">Rhizopus microsporus var. microsporus</name>
    <dbReference type="NCBI Taxonomy" id="86635"/>
    <lineage>
        <taxon>Eukaryota</taxon>
        <taxon>Fungi</taxon>
        <taxon>Fungi incertae sedis</taxon>
        <taxon>Mucoromycota</taxon>
        <taxon>Mucoromycotina</taxon>
        <taxon>Mucoromycetes</taxon>
        <taxon>Mucorales</taxon>
        <taxon>Mucorineae</taxon>
        <taxon>Rhizopodaceae</taxon>
        <taxon>Rhizopus</taxon>
    </lineage>
</organism>
<evidence type="ECO:0000256" key="1">
    <source>
        <dbReference type="SAM" id="MobiDB-lite"/>
    </source>
</evidence>
<sequence>MDFKSAARQEYNGGIIFTSYVIAVLGAMTTLELLTKRTHISGFYNWFLLSAAAAAMGGVGIWCMHFIGNNSLTITLANGEVRALYYSPGFTFLSLIVAIVTMFLAFAFVGITEEAKVVRIVPSGVVAGVRKKLDYLQFKLTIFVHQLGIVSMHYLGQVAVDFFILKNKTTYVVCAVIIAVCAVTAALFIFFKLREQWANQWYKRLGCAMLMGLAVCGMHYTAMVGTEYYPGRASGEPPSSVLKTPVIIGVITAIVVSTCVLFFAIGIKHEFFNMLFCKGRRDQHRCIILDVVFFDTNGRILVNIDGLVPMKEIWSEEQDNDGFIRDFTPSHPLFAALLKITIGWIKLDDDANDPVISYSQRKNYSEFEARFLDTANQLVEDLHLSELSDLGYLFDSVIRTNTIVEKRHGLLSKTALEGIQRKARRVSQPAAWLLSKKPSGDLESAMDEPTQPDQTRSKSASSQDASAICIFNTDNDSKTNIELSSRDFNDEDKHIFLVRKIECPKALNSLLASGYRFAEPVFIAKIMGDKLRIPSDYVLCYFQDMLQMTDLASTMYKSISLSQSQPSIDKPSVKVGLFVILEEETEKNVQRHIIVDKKKRFAFPNIQLPIEKLTEEQENIIMSMQGQTLSVVASLASNMAHKDTTMGMKSTSETTTKTQFINSFVKACKELLALSSYGKFLAMSSALYPNILDIPAFVLSSSPCQLILFTAVVKGSSIGFAINQTLTEPIKCIPFNIYQSMACYMTNIAAERYRSEQSGQILQQRRIYEQPSSSSIQPHMKHIKNITGLSAKLDNAPDKAKETTPQIMASLPPPPRVKYSKSSASVDVNYMLKHPPPSSPIPPTPIELQDIITILSTKQRFAWLHDLYKELLKGGL</sequence>
<keyword evidence="2" id="KW-0812">Transmembrane</keyword>
<feature type="transmembrane region" description="Helical" evidence="2">
    <location>
        <begin position="15"/>
        <end position="34"/>
    </location>
</feature>
<name>A0A1X0QZZ3_RHIZD</name>
<gene>
    <name evidence="4" type="ORF">BCV72DRAFT_276439</name>
</gene>
<feature type="transmembrane region" description="Helical" evidence="2">
    <location>
        <begin position="88"/>
        <end position="111"/>
    </location>
</feature>
<dbReference type="Pfam" id="PF03707">
    <property type="entry name" value="MHYT"/>
    <property type="match status" value="3"/>
</dbReference>
<dbReference type="AlphaFoldDB" id="A0A1X0QZZ3"/>
<dbReference type="PANTHER" id="PTHR35152">
    <property type="entry name" value="DOMAIN SIGNALLING PROTEIN, PUTATIVE (AFU_ORTHOLOGUE AFUA_5G11310)-RELATED"/>
    <property type="match status" value="1"/>
</dbReference>
<proteinExistence type="predicted"/>
<feature type="transmembrane region" description="Helical" evidence="2">
    <location>
        <begin position="246"/>
        <end position="267"/>
    </location>
</feature>
<dbReference type="EMBL" id="KV921947">
    <property type="protein sequence ID" value="ORE05355.1"/>
    <property type="molecule type" value="Genomic_DNA"/>
</dbReference>
<keyword evidence="2" id="KW-0472">Membrane</keyword>
<feature type="domain" description="MHYT" evidence="3">
    <location>
        <begin position="11"/>
        <end position="229"/>
    </location>
</feature>
<evidence type="ECO:0000256" key="2">
    <source>
        <dbReference type="SAM" id="Phobius"/>
    </source>
</evidence>
<feature type="transmembrane region" description="Helical" evidence="2">
    <location>
        <begin position="170"/>
        <end position="193"/>
    </location>
</feature>
<reference evidence="4" key="1">
    <citation type="journal article" date="2016" name="Proc. Natl. Acad. Sci. U.S.A.">
        <title>Lipid metabolic changes in an early divergent fungus govern the establishment of a mutualistic symbiosis with endobacteria.</title>
        <authorList>
            <person name="Lastovetsky O.A."/>
            <person name="Gaspar M.L."/>
            <person name="Mondo S.J."/>
            <person name="LaButti K.M."/>
            <person name="Sandor L."/>
            <person name="Grigoriev I.V."/>
            <person name="Henry S.A."/>
            <person name="Pawlowska T.E."/>
        </authorList>
    </citation>
    <scope>NUCLEOTIDE SEQUENCE [LARGE SCALE GENOMIC DNA]</scope>
    <source>
        <strain evidence="4">ATCC 52814</strain>
    </source>
</reference>
<dbReference type="PROSITE" id="PS50924">
    <property type="entry name" value="MHYT"/>
    <property type="match status" value="1"/>
</dbReference>
<evidence type="ECO:0000313" key="4">
    <source>
        <dbReference type="EMBL" id="ORE05355.1"/>
    </source>
</evidence>
<dbReference type="OrthoDB" id="264015at2759"/>
<feature type="transmembrane region" description="Helical" evidence="2">
    <location>
        <begin position="46"/>
        <end position="68"/>
    </location>
</feature>
<accession>A0A1X0QZZ3</accession>
<feature type="transmembrane region" description="Helical" evidence="2">
    <location>
        <begin position="140"/>
        <end position="164"/>
    </location>
</feature>
<feature type="region of interest" description="Disordered" evidence="1">
    <location>
        <begin position="440"/>
        <end position="463"/>
    </location>
</feature>
<keyword evidence="2" id="KW-1133">Transmembrane helix</keyword>